<keyword evidence="1" id="KW-1133">Transmembrane helix</keyword>
<name>A0A383C2N2_9ZZZZ</name>
<gene>
    <name evidence="2" type="ORF">METZ01_LOCUS479285</name>
</gene>
<sequence length="59" mass="7026">MSKALFNVENCRRYAYLRYSFEALVIVIAAWLTLPPRRNHVIDQKARTQLKTFQQTELL</sequence>
<evidence type="ECO:0000256" key="1">
    <source>
        <dbReference type="SAM" id="Phobius"/>
    </source>
</evidence>
<dbReference type="AlphaFoldDB" id="A0A383C2N2"/>
<keyword evidence="1" id="KW-0472">Membrane</keyword>
<accession>A0A383C2N2</accession>
<keyword evidence="1" id="KW-0812">Transmembrane</keyword>
<protein>
    <submittedName>
        <fullName evidence="2">Uncharacterized protein</fullName>
    </submittedName>
</protein>
<dbReference type="EMBL" id="UINC01205314">
    <property type="protein sequence ID" value="SVE26431.1"/>
    <property type="molecule type" value="Genomic_DNA"/>
</dbReference>
<evidence type="ECO:0000313" key="2">
    <source>
        <dbReference type="EMBL" id="SVE26431.1"/>
    </source>
</evidence>
<feature type="transmembrane region" description="Helical" evidence="1">
    <location>
        <begin position="16"/>
        <end position="34"/>
    </location>
</feature>
<organism evidence="2">
    <name type="scientific">marine metagenome</name>
    <dbReference type="NCBI Taxonomy" id="408172"/>
    <lineage>
        <taxon>unclassified sequences</taxon>
        <taxon>metagenomes</taxon>
        <taxon>ecological metagenomes</taxon>
    </lineage>
</organism>
<proteinExistence type="predicted"/>
<reference evidence="2" key="1">
    <citation type="submission" date="2018-05" db="EMBL/GenBank/DDBJ databases">
        <authorList>
            <person name="Lanie J.A."/>
            <person name="Ng W.-L."/>
            <person name="Kazmierczak K.M."/>
            <person name="Andrzejewski T.M."/>
            <person name="Davidsen T.M."/>
            <person name="Wayne K.J."/>
            <person name="Tettelin H."/>
            <person name="Glass J.I."/>
            <person name="Rusch D."/>
            <person name="Podicherti R."/>
            <person name="Tsui H.-C.T."/>
            <person name="Winkler M.E."/>
        </authorList>
    </citation>
    <scope>NUCLEOTIDE SEQUENCE</scope>
</reference>